<dbReference type="Proteomes" id="UP001171606">
    <property type="component" value="Unassembled WGS sequence"/>
</dbReference>
<feature type="compositionally biased region" description="Low complexity" evidence="1">
    <location>
        <begin position="29"/>
        <end position="41"/>
    </location>
</feature>
<comment type="caution">
    <text evidence="2">The sequence shown here is derived from an EMBL/GenBank/DDBJ whole genome shotgun (WGS) entry which is preliminary data.</text>
</comment>
<dbReference type="RefSeq" id="WP_069257130.1">
    <property type="nucleotide sequence ID" value="NZ_CADFDC010000005.1"/>
</dbReference>
<protein>
    <recommendedName>
        <fullName evidence="4">HAD family hydrolase</fullName>
    </recommendedName>
</protein>
<evidence type="ECO:0008006" key="4">
    <source>
        <dbReference type="Google" id="ProtNLM"/>
    </source>
</evidence>
<feature type="region of interest" description="Disordered" evidence="1">
    <location>
        <begin position="1"/>
        <end position="49"/>
    </location>
</feature>
<accession>A0ABT8PAP8</accession>
<feature type="compositionally biased region" description="Basic and acidic residues" evidence="1">
    <location>
        <begin position="1"/>
        <end position="21"/>
    </location>
</feature>
<proteinExistence type="predicted"/>
<reference evidence="2" key="1">
    <citation type="submission" date="2023-07" db="EMBL/GenBank/DDBJ databases">
        <title>A collection of bacterial strains from the Burkholderia cepacia Research Laboratory and Repository.</title>
        <authorList>
            <person name="Lipuma J."/>
            <person name="Spilker T."/>
            <person name="Caverly L."/>
        </authorList>
    </citation>
    <scope>NUCLEOTIDE SEQUENCE</scope>
    <source>
        <strain evidence="2">AU42020</strain>
    </source>
</reference>
<evidence type="ECO:0000313" key="3">
    <source>
        <dbReference type="Proteomes" id="UP001171606"/>
    </source>
</evidence>
<dbReference type="EMBL" id="JAUJSQ010000003">
    <property type="protein sequence ID" value="MDN7932134.1"/>
    <property type="molecule type" value="Genomic_DNA"/>
</dbReference>
<keyword evidence="3" id="KW-1185">Reference proteome</keyword>
<sequence length="293" mass="31572">MTNPSDEPKRLEFDTTPERTPGRLAFDTPPAAAAPVVPASRAPERPAPQALDFGPTPAPDRAVRAAPADAIGRAVFGESNHPQLEACFRAAQARFPNLYPDYAPRIERHIRQLVPLKLATVATIGDGALETAGNLVEAVAATTREFNELGAADMMAGMLAQATRKAGMFERWFGAASAHVDYRAALGALKQSLGFFPRRTEELAAKVRHAEENLVVVLAALSAVSDVVRAPDDAGVERTLFDRRNIVGQAVQQIRMQPAQLRGLDERVTDLLSRADHLMNVVLPAALAARPPR</sequence>
<dbReference type="GeneID" id="67904598"/>
<name>A0ABT8PAP8_9BURK</name>
<gene>
    <name evidence="2" type="ORF">QZM52_12675</name>
</gene>
<evidence type="ECO:0000313" key="2">
    <source>
        <dbReference type="EMBL" id="MDN7932134.1"/>
    </source>
</evidence>
<organism evidence="2 3">
    <name type="scientific">Burkholderia metallica</name>
    <dbReference type="NCBI Taxonomy" id="488729"/>
    <lineage>
        <taxon>Bacteria</taxon>
        <taxon>Pseudomonadati</taxon>
        <taxon>Pseudomonadota</taxon>
        <taxon>Betaproteobacteria</taxon>
        <taxon>Burkholderiales</taxon>
        <taxon>Burkholderiaceae</taxon>
        <taxon>Burkholderia</taxon>
        <taxon>Burkholderia cepacia complex</taxon>
    </lineage>
</organism>
<evidence type="ECO:0000256" key="1">
    <source>
        <dbReference type="SAM" id="MobiDB-lite"/>
    </source>
</evidence>